<dbReference type="PANTHER" id="PTHR32305:SF15">
    <property type="entry name" value="PROTEIN RHSA-RELATED"/>
    <property type="match status" value="1"/>
</dbReference>
<reference evidence="2" key="1">
    <citation type="submission" date="2019-02" db="EMBL/GenBank/DDBJ databases">
        <authorList>
            <person name="Gruber-Vodicka R. H."/>
            <person name="Seah K. B. B."/>
        </authorList>
    </citation>
    <scope>NUCLEOTIDE SEQUENCE</scope>
    <source>
        <strain evidence="3">BECK_BY2</strain>
        <strain evidence="2">BECK_BY3</strain>
    </source>
</reference>
<proteinExistence type="predicted"/>
<evidence type="ECO:0000313" key="3">
    <source>
        <dbReference type="EMBL" id="VFK59635.1"/>
    </source>
</evidence>
<evidence type="ECO:0000256" key="1">
    <source>
        <dbReference type="SAM" id="MobiDB-lite"/>
    </source>
</evidence>
<accession>A0A450ZLS6</accession>
<organism evidence="2">
    <name type="scientific">Candidatus Kentrum sp. TUN</name>
    <dbReference type="NCBI Taxonomy" id="2126343"/>
    <lineage>
        <taxon>Bacteria</taxon>
        <taxon>Pseudomonadati</taxon>
        <taxon>Pseudomonadota</taxon>
        <taxon>Gammaproteobacteria</taxon>
        <taxon>Candidatus Kentrum</taxon>
    </lineage>
</organism>
<feature type="region of interest" description="Disordered" evidence="1">
    <location>
        <begin position="61"/>
        <end position="81"/>
    </location>
</feature>
<dbReference type="InterPro" id="IPR031325">
    <property type="entry name" value="RHS_repeat"/>
</dbReference>
<gene>
    <name evidence="3" type="ORF">BECKTUN1418E_GA0071001_105419</name>
    <name evidence="2" type="ORF">BECKTUN1418F_GA0071002_105419</name>
</gene>
<dbReference type="AlphaFoldDB" id="A0A450ZLS6"/>
<dbReference type="PANTHER" id="PTHR32305">
    <property type="match status" value="1"/>
</dbReference>
<dbReference type="EMBL" id="CAADFV010000054">
    <property type="protein sequence ID" value="VFK59635.1"/>
    <property type="molecule type" value="Genomic_DNA"/>
</dbReference>
<dbReference type="InterPro" id="IPR050708">
    <property type="entry name" value="T6SS_VgrG/RHS"/>
</dbReference>
<dbReference type="NCBIfam" id="TIGR01643">
    <property type="entry name" value="YD_repeat_2x"/>
    <property type="match status" value="1"/>
</dbReference>
<name>A0A450ZLS6_9GAMM</name>
<evidence type="ECO:0000313" key="2">
    <source>
        <dbReference type="EMBL" id="VFK54769.1"/>
    </source>
</evidence>
<sequence>MAGYAFCLRQTLTRPTTYDNNGAMIKLIEPDGAVLTFQNTEEGLRYAKTDGIGYKTRYSYRTDRSLGDPDGQAPSDTGGQVTLEQDPLGATLEYDYGIYNQPTRIQDKNGNEQHITYYATSNDATGALAGKRHHVQAIIDGALVTLETWTWNTNGTPRRKTRYIHSSGARKRFTDYTYDVSSLHLEEIRVSATNTSNTRTVTYTYDELGRRLTETAIRRASATDTTPIALTTTYQYDALDRVIKITDPLGNIAETIYDQNGKIRQEKIHYRVSDNPLICLFPARLYK</sequence>
<protein>
    <submittedName>
        <fullName evidence="2">YD repeat-containing protein</fullName>
    </submittedName>
</protein>
<dbReference type="Pfam" id="PF05593">
    <property type="entry name" value="RHS_repeat"/>
    <property type="match status" value="1"/>
</dbReference>
<dbReference type="Gene3D" id="2.180.10.10">
    <property type="entry name" value="RHS repeat-associated core"/>
    <property type="match status" value="1"/>
</dbReference>
<dbReference type="EMBL" id="CAADFY010000054">
    <property type="protein sequence ID" value="VFK54769.1"/>
    <property type="molecule type" value="Genomic_DNA"/>
</dbReference>
<dbReference type="InterPro" id="IPR006530">
    <property type="entry name" value="YD"/>
</dbReference>